<dbReference type="Proteomes" id="UP000799766">
    <property type="component" value="Unassembled WGS sequence"/>
</dbReference>
<evidence type="ECO:0000256" key="2">
    <source>
        <dbReference type="ARBA" id="ARBA00022857"/>
    </source>
</evidence>
<comment type="similarity">
    <text evidence="1 4">Belongs to the short-chain dehydrogenases/reductases (SDR) family.</text>
</comment>
<gene>
    <name evidence="5" type="ORF">BDY21DRAFT_364788</name>
</gene>
<dbReference type="PRINTS" id="PR00081">
    <property type="entry name" value="GDHRDH"/>
</dbReference>
<evidence type="ECO:0000313" key="6">
    <source>
        <dbReference type="Proteomes" id="UP000799766"/>
    </source>
</evidence>
<dbReference type="InterPro" id="IPR020904">
    <property type="entry name" value="Sc_DH/Rdtase_CS"/>
</dbReference>
<dbReference type="PRINTS" id="PR00080">
    <property type="entry name" value="SDRFAMILY"/>
</dbReference>
<keyword evidence="6" id="KW-1185">Reference proteome</keyword>
<dbReference type="EMBL" id="MU001684">
    <property type="protein sequence ID" value="KAF2456035.1"/>
    <property type="molecule type" value="Genomic_DNA"/>
</dbReference>
<keyword evidence="3" id="KW-0560">Oxidoreductase</keyword>
<accession>A0A6A6NW70</accession>
<dbReference type="SUPFAM" id="SSF51735">
    <property type="entry name" value="NAD(P)-binding Rossmann-fold domains"/>
    <property type="match status" value="1"/>
</dbReference>
<organism evidence="5 6">
    <name type="scientific">Lineolata rhizophorae</name>
    <dbReference type="NCBI Taxonomy" id="578093"/>
    <lineage>
        <taxon>Eukaryota</taxon>
        <taxon>Fungi</taxon>
        <taxon>Dikarya</taxon>
        <taxon>Ascomycota</taxon>
        <taxon>Pezizomycotina</taxon>
        <taxon>Dothideomycetes</taxon>
        <taxon>Dothideomycetes incertae sedis</taxon>
        <taxon>Lineolatales</taxon>
        <taxon>Lineolataceae</taxon>
        <taxon>Lineolata</taxon>
    </lineage>
</organism>
<dbReference type="AlphaFoldDB" id="A0A6A6NW70"/>
<dbReference type="GO" id="GO:0016491">
    <property type="term" value="F:oxidoreductase activity"/>
    <property type="evidence" value="ECO:0007669"/>
    <property type="project" value="UniProtKB-KW"/>
</dbReference>
<dbReference type="InterPro" id="IPR002347">
    <property type="entry name" value="SDR_fam"/>
</dbReference>
<proteinExistence type="inferred from homology"/>
<sequence length="282" mass="30760">MTPRVFFITGTSTGFGKEYVNIALSQGNYVVATARNCSALSFPDATDANCLRVNLDVTNKAAIDKAFDAAMNKFGHVDVVCNNAGYGLMGEFEAMSDEDIRQQMEVNFFGLVDVTRKAIQIMREQKTGGVIQQVSSFGGRIGVPTGSMYNASKFALEGFTEAVALEMKPEWNIKFTILEPGGFRTDWAGRSAQFPAKKHPAYDHVDGRARMAARHGTQPGDPKKGAQAFYDLAVMENPPIRCLVGTDAFALMKKKLAADEKLLVDFEKISNSTDIDGYVPPS</sequence>
<protein>
    <recommendedName>
        <fullName evidence="7">NAD(P)-binding protein</fullName>
    </recommendedName>
</protein>
<dbReference type="PANTHER" id="PTHR43976">
    <property type="entry name" value="SHORT CHAIN DEHYDROGENASE"/>
    <property type="match status" value="1"/>
</dbReference>
<evidence type="ECO:0000256" key="4">
    <source>
        <dbReference type="RuleBase" id="RU000363"/>
    </source>
</evidence>
<dbReference type="PANTHER" id="PTHR43976:SF16">
    <property type="entry name" value="SHORT-CHAIN DEHYDROGENASE_REDUCTASE FAMILY PROTEIN"/>
    <property type="match status" value="1"/>
</dbReference>
<evidence type="ECO:0000256" key="1">
    <source>
        <dbReference type="ARBA" id="ARBA00006484"/>
    </source>
</evidence>
<evidence type="ECO:0000313" key="5">
    <source>
        <dbReference type="EMBL" id="KAF2456035.1"/>
    </source>
</evidence>
<dbReference type="Pfam" id="PF00106">
    <property type="entry name" value="adh_short"/>
    <property type="match status" value="1"/>
</dbReference>
<keyword evidence="2" id="KW-0521">NADP</keyword>
<evidence type="ECO:0008006" key="7">
    <source>
        <dbReference type="Google" id="ProtNLM"/>
    </source>
</evidence>
<dbReference type="Gene3D" id="3.40.50.720">
    <property type="entry name" value="NAD(P)-binding Rossmann-like Domain"/>
    <property type="match status" value="1"/>
</dbReference>
<dbReference type="InterPro" id="IPR036291">
    <property type="entry name" value="NAD(P)-bd_dom_sf"/>
</dbReference>
<evidence type="ECO:0000256" key="3">
    <source>
        <dbReference type="ARBA" id="ARBA00023002"/>
    </source>
</evidence>
<dbReference type="PROSITE" id="PS00061">
    <property type="entry name" value="ADH_SHORT"/>
    <property type="match status" value="1"/>
</dbReference>
<dbReference type="InterPro" id="IPR051911">
    <property type="entry name" value="SDR_oxidoreductase"/>
</dbReference>
<dbReference type="CDD" id="cd05374">
    <property type="entry name" value="17beta-HSD-like_SDR_c"/>
    <property type="match status" value="1"/>
</dbReference>
<dbReference type="OrthoDB" id="1274115at2759"/>
<reference evidence="5" key="1">
    <citation type="journal article" date="2020" name="Stud. Mycol.">
        <title>101 Dothideomycetes genomes: a test case for predicting lifestyles and emergence of pathogens.</title>
        <authorList>
            <person name="Haridas S."/>
            <person name="Albert R."/>
            <person name="Binder M."/>
            <person name="Bloem J."/>
            <person name="Labutti K."/>
            <person name="Salamov A."/>
            <person name="Andreopoulos B."/>
            <person name="Baker S."/>
            <person name="Barry K."/>
            <person name="Bills G."/>
            <person name="Bluhm B."/>
            <person name="Cannon C."/>
            <person name="Castanera R."/>
            <person name="Culley D."/>
            <person name="Daum C."/>
            <person name="Ezra D."/>
            <person name="Gonzalez J."/>
            <person name="Henrissat B."/>
            <person name="Kuo A."/>
            <person name="Liang C."/>
            <person name="Lipzen A."/>
            <person name="Lutzoni F."/>
            <person name="Magnuson J."/>
            <person name="Mondo S."/>
            <person name="Nolan M."/>
            <person name="Ohm R."/>
            <person name="Pangilinan J."/>
            <person name="Park H.-J."/>
            <person name="Ramirez L."/>
            <person name="Alfaro M."/>
            <person name="Sun H."/>
            <person name="Tritt A."/>
            <person name="Yoshinaga Y."/>
            <person name="Zwiers L.-H."/>
            <person name="Turgeon B."/>
            <person name="Goodwin S."/>
            <person name="Spatafora J."/>
            <person name="Crous P."/>
            <person name="Grigoriev I."/>
        </authorList>
    </citation>
    <scope>NUCLEOTIDE SEQUENCE</scope>
    <source>
        <strain evidence="5">ATCC 16933</strain>
    </source>
</reference>
<name>A0A6A6NW70_9PEZI</name>